<evidence type="ECO:0000256" key="10">
    <source>
        <dbReference type="ARBA" id="ARBA00031454"/>
    </source>
</evidence>
<evidence type="ECO:0000313" key="16">
    <source>
        <dbReference type="Proteomes" id="UP001228049"/>
    </source>
</evidence>
<evidence type="ECO:0000256" key="6">
    <source>
        <dbReference type="ARBA" id="ARBA00022448"/>
    </source>
</evidence>
<evidence type="ECO:0000256" key="9">
    <source>
        <dbReference type="ARBA" id="ARBA00023242"/>
    </source>
</evidence>
<dbReference type="SMART" id="SM01100">
    <property type="entry name" value="CRAL_TRIO_N"/>
    <property type="match status" value="1"/>
</dbReference>
<evidence type="ECO:0000256" key="8">
    <source>
        <dbReference type="ARBA" id="ARBA00022884"/>
    </source>
</evidence>
<dbReference type="GO" id="GO:0005634">
    <property type="term" value="C:nucleus"/>
    <property type="evidence" value="ECO:0007669"/>
    <property type="project" value="UniProtKB-SubCell"/>
</dbReference>
<sequence>MDDLTQALSASFAVSKEPNSTATAHPRLAQYKSKFSVLEQSERRRRFLELQKSKRLNYVNHARRLADGDWTGADSDEGEDMEKKEEGEWEQEEEEEGMDIEKRKLPKHYANQIMLSEWLVDVPSELDTDWLMVVCPVGKRSLIVASKGSTAAYTKSGYCVNRFPSLLPGGNRHNSAMGKDYTILDCIYSEVDRTFYILDVMCWRGHPVYDCPTEFRFYWLQSKVEETDGLSEIAKRNPFRFVSLQSAACTAELIQKALAAEYSFSVDGLLFYHRQTHYTPGSTPLVGWLRPYMVTDILGIEVPEGPLTTKPEYASQQLQQILEHKKPSTEVRPANRSGGYELEYLSTPLRDSEDPLNFLNTKPIQEAHMEATRQFLEEINKWTSQHGVSPLSRELAIKFLMARKFDVLRAIELFHSYRETRLKEGIVRLQPQEEPLRSELLSGKFTVLSVRDPSGASIALYTAKLHHPNKTGNHVVLQALFYLLDRAVESFETQRNGLVFIYDMAGSNYTNFELDLSKKILNLLKGAFPARLKKVLIVGAPVWFRVPYNLLSLLLKDKLRERVQMVRMAELRQHLPRDCLPQHLGGLLPLESFSWNQQLLAGQNGRVDPVDELVGIPVEDASIHVPGAEAMRPQELLTHLGRLQRTGIHLEYEEVRKEPPPGTFNCA</sequence>
<feature type="region of interest" description="Disordered" evidence="12">
    <location>
        <begin position="68"/>
        <end position="99"/>
    </location>
</feature>
<feature type="non-terminal residue" evidence="15">
    <location>
        <position position="1"/>
    </location>
</feature>
<dbReference type="CDD" id="cd09232">
    <property type="entry name" value="Snurportin-1_C"/>
    <property type="match status" value="1"/>
</dbReference>
<dbReference type="InterPro" id="IPR017336">
    <property type="entry name" value="Snurportin-1"/>
</dbReference>
<dbReference type="PROSITE" id="PS50191">
    <property type="entry name" value="CRAL_TRIO"/>
    <property type="match status" value="1"/>
</dbReference>
<comment type="caution">
    <text evidence="15">The sequence shown here is derived from an EMBL/GenBank/DDBJ whole genome shotgun (WGS) entry which is preliminary data.</text>
</comment>
<keyword evidence="16" id="KW-1185">Reference proteome</keyword>
<dbReference type="Pfam" id="PF11538">
    <property type="entry name" value="Snurportin1"/>
    <property type="match status" value="1"/>
</dbReference>
<evidence type="ECO:0000256" key="12">
    <source>
        <dbReference type="SAM" id="MobiDB-lite"/>
    </source>
</evidence>
<dbReference type="GO" id="GO:0061608">
    <property type="term" value="F:nuclear import signal receptor activity"/>
    <property type="evidence" value="ECO:0007669"/>
    <property type="project" value="InterPro"/>
</dbReference>
<keyword evidence="8" id="KW-0694">RNA-binding</keyword>
<evidence type="ECO:0000256" key="5">
    <source>
        <dbReference type="ARBA" id="ARBA00016034"/>
    </source>
</evidence>
<dbReference type="Gene3D" id="3.30.470.30">
    <property type="entry name" value="DNA ligase/mRNA capping enzyme"/>
    <property type="match status" value="1"/>
</dbReference>
<dbReference type="InterPro" id="IPR047857">
    <property type="entry name" value="Snurportin1_C"/>
</dbReference>
<dbReference type="Pfam" id="PF00650">
    <property type="entry name" value="CRAL_TRIO"/>
    <property type="match status" value="1"/>
</dbReference>
<comment type="subcellular location">
    <subcellularLocation>
        <location evidence="3">Cytoplasm</location>
    </subcellularLocation>
    <subcellularLocation>
        <location evidence="2">Nucleus</location>
    </subcellularLocation>
</comment>
<keyword evidence="6 11" id="KW-0813">Transport</keyword>
<evidence type="ECO:0000256" key="11">
    <source>
        <dbReference type="PROSITE-ProRule" id="PRU00561"/>
    </source>
</evidence>
<dbReference type="InterPro" id="IPR036273">
    <property type="entry name" value="CRAL/TRIO_N_dom_sf"/>
</dbReference>
<dbReference type="InterPro" id="IPR001251">
    <property type="entry name" value="CRAL-TRIO_dom"/>
</dbReference>
<dbReference type="SUPFAM" id="SSF52087">
    <property type="entry name" value="CRAL/TRIO domain"/>
    <property type="match status" value="1"/>
</dbReference>
<feature type="domain" description="IBB" evidence="14">
    <location>
        <begin position="11"/>
        <end position="73"/>
    </location>
</feature>
<gene>
    <name evidence="15" type="ORF">KUDE01_028948</name>
</gene>
<dbReference type="Proteomes" id="UP001228049">
    <property type="component" value="Unassembled WGS sequence"/>
</dbReference>
<dbReference type="InterPro" id="IPR024721">
    <property type="entry name" value="Snurportin-1_N"/>
</dbReference>
<evidence type="ECO:0000259" key="14">
    <source>
        <dbReference type="PROSITE" id="PS51214"/>
    </source>
</evidence>
<dbReference type="Gene3D" id="1.10.8.20">
    <property type="entry name" value="N-terminal domain of phosphatidylinositol transfer protein sec14p"/>
    <property type="match status" value="1"/>
</dbReference>
<evidence type="ECO:0000256" key="2">
    <source>
        <dbReference type="ARBA" id="ARBA00004123"/>
    </source>
</evidence>
<reference evidence="15" key="1">
    <citation type="submission" date="2023-04" db="EMBL/GenBank/DDBJ databases">
        <title>Chromosome-level genome of Chaenocephalus aceratus.</title>
        <authorList>
            <person name="Park H."/>
        </authorList>
    </citation>
    <scope>NUCLEOTIDE SEQUENCE</scope>
    <source>
        <strain evidence="15">DE</strain>
        <tissue evidence="15">Muscle</tissue>
    </source>
</reference>
<dbReference type="Gene3D" id="3.40.525.10">
    <property type="entry name" value="CRAL-TRIO lipid binding domain"/>
    <property type="match status" value="1"/>
</dbReference>
<evidence type="ECO:0000259" key="13">
    <source>
        <dbReference type="PROSITE" id="PS50191"/>
    </source>
</evidence>
<comment type="function">
    <text evidence="1">Functions as an U snRNP-specific nuclear import adapter. Involved in the trimethylguanosine (m3G)-cap-dependent nuclear import of U snRNPs. Binds specifically to the terminal m3G-cap U snRNAs.</text>
</comment>
<accession>A0AAD9BSF7</accession>
<dbReference type="Pfam" id="PF21974">
    <property type="entry name" value="SPN1_m3Gcap_bd"/>
    <property type="match status" value="1"/>
</dbReference>
<dbReference type="SUPFAM" id="SSF46938">
    <property type="entry name" value="CRAL/TRIO N-terminal domain"/>
    <property type="match status" value="1"/>
</dbReference>
<organism evidence="15 16">
    <name type="scientific">Dissostichus eleginoides</name>
    <name type="common">Patagonian toothfish</name>
    <name type="synonym">Dissostichus amissus</name>
    <dbReference type="NCBI Taxonomy" id="100907"/>
    <lineage>
        <taxon>Eukaryota</taxon>
        <taxon>Metazoa</taxon>
        <taxon>Chordata</taxon>
        <taxon>Craniata</taxon>
        <taxon>Vertebrata</taxon>
        <taxon>Euteleostomi</taxon>
        <taxon>Actinopterygii</taxon>
        <taxon>Neopterygii</taxon>
        <taxon>Teleostei</taxon>
        <taxon>Neoteleostei</taxon>
        <taxon>Acanthomorphata</taxon>
        <taxon>Eupercaria</taxon>
        <taxon>Perciformes</taxon>
        <taxon>Notothenioidei</taxon>
        <taxon>Nototheniidae</taxon>
        <taxon>Dissostichus</taxon>
    </lineage>
</organism>
<feature type="compositionally biased region" description="Acidic residues" evidence="12">
    <location>
        <begin position="87"/>
        <end position="98"/>
    </location>
</feature>
<dbReference type="GO" id="GO:0003723">
    <property type="term" value="F:RNA binding"/>
    <property type="evidence" value="ECO:0007669"/>
    <property type="project" value="UniProtKB-KW"/>
</dbReference>
<dbReference type="InterPro" id="IPR002652">
    <property type="entry name" value="Importin-a_IBB"/>
</dbReference>
<name>A0AAD9BSF7_DISEL</name>
<dbReference type="PANTHER" id="PTHR13403">
    <property type="entry name" value="SNURPORTIN1 RNUT1 PROTEIN RNA, U TRANSPORTER 1"/>
    <property type="match status" value="1"/>
</dbReference>
<protein>
    <recommendedName>
        <fullName evidence="5">Snurportin-1</fullName>
    </recommendedName>
    <alternativeName>
        <fullName evidence="10">RNA U transporter 1</fullName>
    </alternativeName>
</protein>
<dbReference type="AlphaFoldDB" id="A0AAD9BSF7"/>
<dbReference type="PANTHER" id="PTHR13403:SF6">
    <property type="entry name" value="SNURPORTIN-1"/>
    <property type="match status" value="1"/>
</dbReference>
<dbReference type="GO" id="GO:0061015">
    <property type="term" value="P:snRNA import into nucleus"/>
    <property type="evidence" value="ECO:0007669"/>
    <property type="project" value="InterPro"/>
</dbReference>
<feature type="domain" description="CRAL-TRIO" evidence="13">
    <location>
        <begin position="433"/>
        <end position="592"/>
    </location>
</feature>
<dbReference type="PROSITE" id="PS51214">
    <property type="entry name" value="IBB"/>
    <property type="match status" value="1"/>
</dbReference>
<evidence type="ECO:0000313" key="15">
    <source>
        <dbReference type="EMBL" id="KAK1888163.1"/>
    </source>
</evidence>
<dbReference type="SMART" id="SM00516">
    <property type="entry name" value="SEC14"/>
    <property type="match status" value="1"/>
</dbReference>
<evidence type="ECO:0000256" key="3">
    <source>
        <dbReference type="ARBA" id="ARBA00004496"/>
    </source>
</evidence>
<comment type="similarity">
    <text evidence="4">Belongs to the snurportin family.</text>
</comment>
<dbReference type="EMBL" id="JASDAP010000018">
    <property type="protein sequence ID" value="KAK1888163.1"/>
    <property type="molecule type" value="Genomic_DNA"/>
</dbReference>
<dbReference type="GO" id="GO:0006606">
    <property type="term" value="P:protein import into nucleus"/>
    <property type="evidence" value="ECO:0007669"/>
    <property type="project" value="InterPro"/>
</dbReference>
<dbReference type="SUPFAM" id="SSF56091">
    <property type="entry name" value="DNA ligase/mRNA capping enzyme, catalytic domain"/>
    <property type="match status" value="1"/>
</dbReference>
<evidence type="ECO:0000256" key="1">
    <source>
        <dbReference type="ARBA" id="ARBA00003975"/>
    </source>
</evidence>
<proteinExistence type="inferred from homology"/>
<evidence type="ECO:0000256" key="7">
    <source>
        <dbReference type="ARBA" id="ARBA00022490"/>
    </source>
</evidence>
<dbReference type="FunFam" id="3.40.525.10:FF:000005">
    <property type="entry name" value="Tyrosine-protein phosphatase non-receptor type 9"/>
    <property type="match status" value="1"/>
</dbReference>
<dbReference type="InterPro" id="IPR036865">
    <property type="entry name" value="CRAL-TRIO_dom_sf"/>
</dbReference>
<dbReference type="GO" id="GO:0005737">
    <property type="term" value="C:cytoplasm"/>
    <property type="evidence" value="ECO:0007669"/>
    <property type="project" value="UniProtKB-SubCell"/>
</dbReference>
<keyword evidence="7" id="KW-0963">Cytoplasm</keyword>
<dbReference type="PRINTS" id="PR00180">
    <property type="entry name" value="CRETINALDHBP"/>
</dbReference>
<keyword evidence="9" id="KW-0539">Nucleus</keyword>
<dbReference type="InterPro" id="IPR011074">
    <property type="entry name" value="CRAL/TRIO_N_dom"/>
</dbReference>
<evidence type="ECO:0000256" key="4">
    <source>
        <dbReference type="ARBA" id="ARBA00007540"/>
    </source>
</evidence>
<dbReference type="CDD" id="cd00170">
    <property type="entry name" value="SEC14"/>
    <property type="match status" value="1"/>
</dbReference>